<dbReference type="InterPro" id="IPR001128">
    <property type="entry name" value="Cyt_P450"/>
</dbReference>
<keyword evidence="8" id="KW-0472">Membrane</keyword>
<keyword evidence="10" id="KW-1185">Reference proteome</keyword>
<dbReference type="EMBL" id="AP024445">
    <property type="protein sequence ID" value="BCS23550.1"/>
    <property type="molecule type" value="Genomic_DNA"/>
</dbReference>
<accession>A0A7R7XLE7</accession>
<protein>
    <recommendedName>
        <fullName evidence="11">Cytochrome P450</fullName>
    </recommendedName>
</protein>
<dbReference type="KEGG" id="apuu:APUU_31775A"/>
<organism evidence="9 10">
    <name type="scientific">Aspergillus puulaauensis</name>
    <dbReference type="NCBI Taxonomy" id="1220207"/>
    <lineage>
        <taxon>Eukaryota</taxon>
        <taxon>Fungi</taxon>
        <taxon>Dikarya</taxon>
        <taxon>Ascomycota</taxon>
        <taxon>Pezizomycotina</taxon>
        <taxon>Eurotiomycetes</taxon>
        <taxon>Eurotiomycetidae</taxon>
        <taxon>Eurotiales</taxon>
        <taxon>Aspergillaceae</taxon>
        <taxon>Aspergillus</taxon>
    </lineage>
</organism>
<evidence type="ECO:0000313" key="10">
    <source>
        <dbReference type="Proteomes" id="UP000654913"/>
    </source>
</evidence>
<name>A0A7R7XLE7_9EURO</name>
<dbReference type="InterPro" id="IPR036396">
    <property type="entry name" value="Cyt_P450_sf"/>
</dbReference>
<dbReference type="GeneID" id="64973555"/>
<gene>
    <name evidence="9" type="ORF">APUU_31775A</name>
</gene>
<dbReference type="PANTHER" id="PTHR46206:SF7">
    <property type="entry name" value="P450, PUTATIVE (EUROFUNG)-RELATED"/>
    <property type="match status" value="1"/>
</dbReference>
<comment type="similarity">
    <text evidence="2">Belongs to the cytochrome P450 family.</text>
</comment>
<evidence type="ECO:0008006" key="11">
    <source>
        <dbReference type="Google" id="ProtNLM"/>
    </source>
</evidence>
<dbReference type="GO" id="GO:0005506">
    <property type="term" value="F:iron ion binding"/>
    <property type="evidence" value="ECO:0007669"/>
    <property type="project" value="InterPro"/>
</dbReference>
<sequence>MELDINVAVLSALVAGLWAAMRIISNRKNAWIRVGPSPGPFRVKAKAASQYFRHHGRQIVRDGYQKHKGKNFVVQTANKEQLVIAPRFLPEIRMLPETKVSHAQVIIDNLVGEHIGAEMAMEGAQHIDAVRGPLTKNLNKLLPVMHREYIRTSEFAFNQIPKDSRQLNAYQFCYAAVSSITSTVLIGEDLAHYGGWDKIVMEYFPEAWRIREALWYWPRTLRPLVKPFLIRNNQLDAILTKAERFLEEPVRSRREPHSPDVDILKFLAEYNEPLGKIAMQIVGIITGALNTSTHALTQAVYDLCAHPEYIADIRAEAMDALASEGGQWTLGTTKKLHLLDSFLKESLRLLAPEGLAVTRVTTSSFGLSDGTWIPKGTYLAVAGQAMALDPEFYKEPEMFNGRRFLNADGLPISPELAFHAIEPGNGMWGAGRLTCPGRYYASALSKLIVANLVLKYDIAFPDGQTEGPAGTEDDANYLPNMTQNIVLTERL</sequence>
<keyword evidence="8" id="KW-0812">Transmembrane</keyword>
<dbReference type="GO" id="GO:0004497">
    <property type="term" value="F:monooxygenase activity"/>
    <property type="evidence" value="ECO:0007669"/>
    <property type="project" value="UniProtKB-KW"/>
</dbReference>
<dbReference type="Gene3D" id="1.10.630.10">
    <property type="entry name" value="Cytochrome P450"/>
    <property type="match status" value="1"/>
</dbReference>
<feature type="binding site" description="axial binding residue" evidence="7">
    <location>
        <position position="435"/>
    </location>
    <ligand>
        <name>heme</name>
        <dbReference type="ChEBI" id="CHEBI:30413"/>
    </ligand>
    <ligandPart>
        <name>Fe</name>
        <dbReference type="ChEBI" id="CHEBI:18248"/>
    </ligandPart>
</feature>
<dbReference type="PRINTS" id="PR00465">
    <property type="entry name" value="EP450IV"/>
</dbReference>
<evidence type="ECO:0000256" key="7">
    <source>
        <dbReference type="PIRSR" id="PIRSR602403-1"/>
    </source>
</evidence>
<dbReference type="RefSeq" id="XP_041555744.1">
    <property type="nucleotide sequence ID" value="XM_041703016.1"/>
</dbReference>
<evidence type="ECO:0000313" key="9">
    <source>
        <dbReference type="EMBL" id="BCS23550.1"/>
    </source>
</evidence>
<comment type="cofactor">
    <cofactor evidence="1 7">
        <name>heme</name>
        <dbReference type="ChEBI" id="CHEBI:30413"/>
    </cofactor>
</comment>
<evidence type="ECO:0000256" key="5">
    <source>
        <dbReference type="ARBA" id="ARBA00023004"/>
    </source>
</evidence>
<dbReference type="AlphaFoldDB" id="A0A7R7XLE7"/>
<evidence type="ECO:0000256" key="8">
    <source>
        <dbReference type="SAM" id="Phobius"/>
    </source>
</evidence>
<dbReference type="CDD" id="cd11041">
    <property type="entry name" value="CYP503A1-like"/>
    <property type="match status" value="1"/>
</dbReference>
<keyword evidence="5 7" id="KW-0408">Iron</keyword>
<keyword evidence="6" id="KW-0503">Monooxygenase</keyword>
<proteinExistence type="inferred from homology"/>
<dbReference type="SUPFAM" id="SSF48264">
    <property type="entry name" value="Cytochrome P450"/>
    <property type="match status" value="1"/>
</dbReference>
<keyword evidence="7" id="KW-0349">Heme</keyword>
<dbReference type="GO" id="GO:0019748">
    <property type="term" value="P:secondary metabolic process"/>
    <property type="evidence" value="ECO:0007669"/>
    <property type="project" value="UniProtKB-ARBA"/>
</dbReference>
<evidence type="ECO:0000256" key="6">
    <source>
        <dbReference type="ARBA" id="ARBA00023033"/>
    </source>
</evidence>
<evidence type="ECO:0000256" key="3">
    <source>
        <dbReference type="ARBA" id="ARBA00022723"/>
    </source>
</evidence>
<keyword evidence="8" id="KW-1133">Transmembrane helix</keyword>
<dbReference type="GO" id="GO:0020037">
    <property type="term" value="F:heme binding"/>
    <property type="evidence" value="ECO:0007669"/>
    <property type="project" value="InterPro"/>
</dbReference>
<dbReference type="PANTHER" id="PTHR46206">
    <property type="entry name" value="CYTOCHROME P450"/>
    <property type="match status" value="1"/>
</dbReference>
<evidence type="ECO:0000256" key="4">
    <source>
        <dbReference type="ARBA" id="ARBA00023002"/>
    </source>
</evidence>
<reference evidence="9" key="1">
    <citation type="submission" date="2021-01" db="EMBL/GenBank/DDBJ databases">
        <authorList>
            <consortium name="Aspergillus puulaauensis MK2 genome sequencing consortium"/>
            <person name="Kazuki M."/>
            <person name="Futagami T."/>
        </authorList>
    </citation>
    <scope>NUCLEOTIDE SEQUENCE</scope>
    <source>
        <strain evidence="9">MK2</strain>
    </source>
</reference>
<reference evidence="9" key="2">
    <citation type="submission" date="2021-02" db="EMBL/GenBank/DDBJ databases">
        <title>Aspergillus puulaauensis MK2 genome sequence.</title>
        <authorList>
            <person name="Futagami T."/>
            <person name="Mori K."/>
            <person name="Kadooka C."/>
            <person name="Tanaka T."/>
        </authorList>
    </citation>
    <scope>NUCLEOTIDE SEQUENCE</scope>
    <source>
        <strain evidence="9">MK2</strain>
    </source>
</reference>
<evidence type="ECO:0000256" key="2">
    <source>
        <dbReference type="ARBA" id="ARBA00010617"/>
    </source>
</evidence>
<evidence type="ECO:0000256" key="1">
    <source>
        <dbReference type="ARBA" id="ARBA00001971"/>
    </source>
</evidence>
<dbReference type="Pfam" id="PF00067">
    <property type="entry name" value="p450"/>
    <property type="match status" value="1"/>
</dbReference>
<feature type="transmembrane region" description="Helical" evidence="8">
    <location>
        <begin position="6"/>
        <end position="24"/>
    </location>
</feature>
<dbReference type="GO" id="GO:0016705">
    <property type="term" value="F:oxidoreductase activity, acting on paired donors, with incorporation or reduction of molecular oxygen"/>
    <property type="evidence" value="ECO:0007669"/>
    <property type="project" value="InterPro"/>
</dbReference>
<keyword evidence="4" id="KW-0560">Oxidoreductase</keyword>
<keyword evidence="3 7" id="KW-0479">Metal-binding</keyword>
<dbReference type="Proteomes" id="UP000654913">
    <property type="component" value="Chromosome 3"/>
</dbReference>
<dbReference type="OrthoDB" id="1844152at2759"/>
<dbReference type="InterPro" id="IPR002403">
    <property type="entry name" value="Cyt_P450_E_grp-IV"/>
</dbReference>